<reference evidence="1 2" key="1">
    <citation type="submission" date="2016-01" db="EMBL/GenBank/DDBJ databases">
        <title>The new phylogeny of the genus Mycobacterium.</title>
        <authorList>
            <person name="Tarcisio F."/>
            <person name="Conor M."/>
            <person name="Antonella G."/>
            <person name="Elisabetta G."/>
            <person name="Giulia F.S."/>
            <person name="Sara T."/>
            <person name="Anna F."/>
            <person name="Clotilde B."/>
            <person name="Roberto B."/>
            <person name="Veronica D.S."/>
            <person name="Fabio R."/>
            <person name="Monica P."/>
            <person name="Olivier J."/>
            <person name="Enrico T."/>
            <person name="Nicola S."/>
        </authorList>
    </citation>
    <scope>NUCLEOTIDE SEQUENCE [LARGE SCALE GENOMIC DNA]</scope>
    <source>
        <strain evidence="1 2">DSM 45731</strain>
    </source>
</reference>
<comment type="caution">
    <text evidence="1">The sequence shown here is derived from an EMBL/GenBank/DDBJ whole genome shotgun (WGS) entry which is preliminary data.</text>
</comment>
<gene>
    <name evidence="1" type="ORF">AWC06_03925</name>
</gene>
<evidence type="ECO:0008006" key="3">
    <source>
        <dbReference type="Google" id="ProtNLM"/>
    </source>
</evidence>
<sequence length="440" mass="47460">MDNVLDPVDQSMFDLGRAVGVTIVPQGVWVYNRAIDIDGLRRFHDHLQRGRLSRRIERSPLWFGRHRWVSPNGSSAIEIVASARPREEFNAWLNEQANTPLDCEQGPVWHLAVLPFTDGGAGVSLVIPHCVTDGLGLLEALEDAAFGRADPISWPAAASRRRWQALREDARQTVRDTPAIGRAVVASVRLARSSRNGARAAAPPPTAPLALQAGVDEPIATPLATIFVDADEWDARAQSIGGTSNALLVGLAAHLAQRRGRVTADGLVTIRIPVNERTAGDTRGNAVGNVDITVDPASATTDLREIRAVIKQGLTHHLEVPDDERAMWSIFPLLPKRLIKLRGSNATGVIASNLGVINPAASRADGTEADYFAVQMRYAGVTKAMLDQFGGLQILASGRVRGQVFVMALAYQPGRPNSNDGLLHDLSSALKDFSLTSTHL</sequence>
<dbReference type="RefSeq" id="WP_085200215.1">
    <property type="nucleotide sequence ID" value="NZ_JACKVI010000006.1"/>
</dbReference>
<proteinExistence type="predicted"/>
<dbReference type="Gene3D" id="3.30.559.10">
    <property type="entry name" value="Chloramphenicol acetyltransferase-like domain"/>
    <property type="match status" value="1"/>
</dbReference>
<organism evidence="1 2">
    <name type="scientific">Mycobacterium fragae</name>
    <dbReference type="NCBI Taxonomy" id="1260918"/>
    <lineage>
        <taxon>Bacteria</taxon>
        <taxon>Bacillati</taxon>
        <taxon>Actinomycetota</taxon>
        <taxon>Actinomycetes</taxon>
        <taxon>Mycobacteriales</taxon>
        <taxon>Mycobacteriaceae</taxon>
        <taxon>Mycobacterium</taxon>
    </lineage>
</organism>
<evidence type="ECO:0000313" key="1">
    <source>
        <dbReference type="EMBL" id="ORV55556.1"/>
    </source>
</evidence>
<keyword evidence="2" id="KW-1185">Reference proteome</keyword>
<dbReference type="STRING" id="1260918.AWC06_03925"/>
<dbReference type="SUPFAM" id="SSF52777">
    <property type="entry name" value="CoA-dependent acyltransferases"/>
    <property type="match status" value="1"/>
</dbReference>
<evidence type="ECO:0000313" key="2">
    <source>
        <dbReference type="Proteomes" id="UP000194000"/>
    </source>
</evidence>
<dbReference type="Proteomes" id="UP000194000">
    <property type="component" value="Unassembled WGS sequence"/>
</dbReference>
<protein>
    <recommendedName>
        <fullName evidence="3">Diacylglycerol O-acyltransferase</fullName>
    </recommendedName>
</protein>
<name>A0A1X1UFF4_9MYCO</name>
<dbReference type="AlphaFoldDB" id="A0A1X1UFF4"/>
<accession>A0A1X1UFF4</accession>
<dbReference type="EMBL" id="LQOW01000034">
    <property type="protein sequence ID" value="ORV55556.1"/>
    <property type="molecule type" value="Genomic_DNA"/>
</dbReference>
<dbReference type="InterPro" id="IPR023213">
    <property type="entry name" value="CAT-like_dom_sf"/>
</dbReference>
<dbReference type="OrthoDB" id="8183309at2"/>